<evidence type="ECO:0000256" key="1">
    <source>
        <dbReference type="SAM" id="Coils"/>
    </source>
</evidence>
<gene>
    <name evidence="2" type="ORF">DFR37_102589</name>
</gene>
<keyword evidence="3" id="KW-1185">Reference proteome</keyword>
<feature type="coiled-coil region" evidence="1">
    <location>
        <begin position="1"/>
        <end position="35"/>
    </location>
</feature>
<comment type="caution">
    <text evidence="2">The sequence shown here is derived from an EMBL/GenBank/DDBJ whole genome shotgun (WGS) entry which is preliminary data.</text>
</comment>
<keyword evidence="1" id="KW-0175">Coiled coil</keyword>
<sequence>MDRSELERTTLQEALERYQEKEAQALKSKVSLNARIKIWLKHPLTFSARTILGKFDNGQHPP</sequence>
<dbReference type="EMBL" id="QNRQ01000002">
    <property type="protein sequence ID" value="RBP42203.1"/>
    <property type="molecule type" value="Genomic_DNA"/>
</dbReference>
<evidence type="ECO:0000313" key="3">
    <source>
        <dbReference type="Proteomes" id="UP000253628"/>
    </source>
</evidence>
<accession>A0A366HHR3</accession>
<name>A0A366HHR3_9BURK</name>
<protein>
    <submittedName>
        <fullName evidence="2">Uncharacterized protein</fullName>
    </submittedName>
</protein>
<reference evidence="2 3" key="1">
    <citation type="submission" date="2018-06" db="EMBL/GenBank/DDBJ databases">
        <title>Genomic Encyclopedia of Type Strains, Phase IV (KMG-IV): sequencing the most valuable type-strain genomes for metagenomic binning, comparative biology and taxonomic classification.</title>
        <authorList>
            <person name="Goeker M."/>
        </authorList>
    </citation>
    <scope>NUCLEOTIDE SEQUENCE [LARGE SCALE GENOMIC DNA]</scope>
    <source>
        <strain evidence="2 3">DSM 25520</strain>
    </source>
</reference>
<evidence type="ECO:0000313" key="2">
    <source>
        <dbReference type="EMBL" id="RBP42203.1"/>
    </source>
</evidence>
<dbReference type="RefSeq" id="WP_113932396.1">
    <property type="nucleotide sequence ID" value="NZ_JACCEU010000002.1"/>
</dbReference>
<dbReference type="Proteomes" id="UP000253628">
    <property type="component" value="Unassembled WGS sequence"/>
</dbReference>
<proteinExistence type="predicted"/>
<dbReference type="AlphaFoldDB" id="A0A366HHR3"/>
<organism evidence="2 3">
    <name type="scientific">Eoetvoesiella caeni</name>
    <dbReference type="NCBI Taxonomy" id="645616"/>
    <lineage>
        <taxon>Bacteria</taxon>
        <taxon>Pseudomonadati</taxon>
        <taxon>Pseudomonadota</taxon>
        <taxon>Betaproteobacteria</taxon>
        <taxon>Burkholderiales</taxon>
        <taxon>Alcaligenaceae</taxon>
        <taxon>Eoetvoesiella</taxon>
    </lineage>
</organism>